<feature type="compositionally biased region" description="Basic and acidic residues" evidence="1">
    <location>
        <begin position="201"/>
        <end position="217"/>
    </location>
</feature>
<accession>A0A7S3FH40</accession>
<reference evidence="2" key="1">
    <citation type="submission" date="2021-01" db="EMBL/GenBank/DDBJ databases">
        <authorList>
            <person name="Corre E."/>
            <person name="Pelletier E."/>
            <person name="Niang G."/>
            <person name="Scheremetjew M."/>
            <person name="Finn R."/>
            <person name="Kale V."/>
            <person name="Holt S."/>
            <person name="Cochrane G."/>
            <person name="Meng A."/>
            <person name="Brown T."/>
            <person name="Cohen L."/>
        </authorList>
    </citation>
    <scope>NUCLEOTIDE SEQUENCE</scope>
    <source>
        <strain evidence="2">CCMP281</strain>
    </source>
</reference>
<proteinExistence type="predicted"/>
<gene>
    <name evidence="2" type="ORF">HERI1096_LOCUS36902</name>
</gene>
<protein>
    <submittedName>
        <fullName evidence="2">Uncharacterized protein</fullName>
    </submittedName>
</protein>
<sequence length="251" mass="28509">MLWAMQLRLVEMLSAKCTEHLERGELEEARKLAEALMQAADAPGRSYSTRVVDQVNVRIQLVAILRQEAHANHHAANAGLSEADDGLVHTELHIMAHRAIEQLGQAERLARAAGELRSGLVTDAESDWIRAVFTRRRKLPTAEECCECANQLRRQARIWAGEDISEEEGEEDDWGEEDWGEEDEGEEDGDEEDWGEDDDERKEGRAEEQIEEHHVEQEGMEEEGGMLAEDEESAASERQVKRVRRSDKDRA</sequence>
<evidence type="ECO:0000256" key="1">
    <source>
        <dbReference type="SAM" id="MobiDB-lite"/>
    </source>
</evidence>
<name>A0A7S3FH40_9EUKA</name>
<feature type="region of interest" description="Disordered" evidence="1">
    <location>
        <begin position="159"/>
        <end position="251"/>
    </location>
</feature>
<dbReference type="EMBL" id="HBHX01066676">
    <property type="protein sequence ID" value="CAE0147512.1"/>
    <property type="molecule type" value="Transcribed_RNA"/>
</dbReference>
<feature type="compositionally biased region" description="Acidic residues" evidence="1">
    <location>
        <begin position="218"/>
        <end position="234"/>
    </location>
</feature>
<organism evidence="2">
    <name type="scientific">Haptolina ericina</name>
    <dbReference type="NCBI Taxonomy" id="156174"/>
    <lineage>
        <taxon>Eukaryota</taxon>
        <taxon>Haptista</taxon>
        <taxon>Haptophyta</taxon>
        <taxon>Prymnesiophyceae</taxon>
        <taxon>Prymnesiales</taxon>
        <taxon>Prymnesiaceae</taxon>
        <taxon>Haptolina</taxon>
    </lineage>
</organism>
<evidence type="ECO:0000313" key="2">
    <source>
        <dbReference type="EMBL" id="CAE0147512.1"/>
    </source>
</evidence>
<feature type="compositionally biased region" description="Acidic residues" evidence="1">
    <location>
        <begin position="163"/>
        <end position="200"/>
    </location>
</feature>
<dbReference type="AlphaFoldDB" id="A0A7S3FH40"/>